<sequence>MERTPVTVKAEGDISPPLSVARLRQSLEQLAAELETATKRCAQDGTRGGGKSVIRKTRGDQRRKGESLARLASELERETWQAYAYSTPAEQEEQARLQFVETLGPGELRKHLRLQQAAFLWEEVTADEGAEGP</sequence>
<comment type="caution">
    <text evidence="2">The sequence shown here is derived from an EMBL/GenBank/DDBJ whole genome shotgun (WGS) entry which is preliminary data.</text>
</comment>
<accession>A0A662YPP3</accession>
<proteinExistence type="predicted"/>
<keyword evidence="3" id="KW-1185">Reference proteome</keyword>
<organism evidence="2 3">
    <name type="scientific">Acipenser ruthenus</name>
    <name type="common">Sterlet sturgeon</name>
    <dbReference type="NCBI Taxonomy" id="7906"/>
    <lineage>
        <taxon>Eukaryota</taxon>
        <taxon>Metazoa</taxon>
        <taxon>Chordata</taxon>
        <taxon>Craniata</taxon>
        <taxon>Vertebrata</taxon>
        <taxon>Euteleostomi</taxon>
        <taxon>Actinopterygii</taxon>
        <taxon>Chondrostei</taxon>
        <taxon>Acipenseriformes</taxon>
        <taxon>Acipenseridae</taxon>
        <taxon>Acipenser</taxon>
    </lineage>
</organism>
<dbReference type="AlphaFoldDB" id="A0A662YPP3"/>
<gene>
    <name evidence="2" type="ORF">EOD39_13097</name>
</gene>
<feature type="compositionally biased region" description="Basic and acidic residues" evidence="1">
    <location>
        <begin position="57"/>
        <end position="67"/>
    </location>
</feature>
<protein>
    <submittedName>
        <fullName evidence="2">Uncharacterized protein</fullName>
    </submittedName>
</protein>
<feature type="region of interest" description="Disordered" evidence="1">
    <location>
        <begin position="41"/>
        <end position="67"/>
    </location>
</feature>
<evidence type="ECO:0000256" key="1">
    <source>
        <dbReference type="SAM" id="MobiDB-lite"/>
    </source>
</evidence>
<name>A0A662YPP3_ACIRT</name>
<dbReference type="Proteomes" id="UP000289886">
    <property type="component" value="Unassembled WGS sequence"/>
</dbReference>
<evidence type="ECO:0000313" key="3">
    <source>
        <dbReference type="Proteomes" id="UP000289886"/>
    </source>
</evidence>
<reference evidence="2 3" key="1">
    <citation type="submission" date="2019-01" db="EMBL/GenBank/DDBJ databases">
        <title>Draft Genome and Complete Hox-Cluster Characterization of the Sterlet Sturgeon (Acipenser ruthenus).</title>
        <authorList>
            <person name="Wei Q."/>
        </authorList>
    </citation>
    <scope>NUCLEOTIDE SEQUENCE [LARGE SCALE GENOMIC DNA]</scope>
    <source>
        <strain evidence="2">WHYD16114868_AA</strain>
        <tissue evidence="2">Blood</tissue>
    </source>
</reference>
<evidence type="ECO:0000313" key="2">
    <source>
        <dbReference type="EMBL" id="RXM98462.1"/>
    </source>
</evidence>
<dbReference type="EMBL" id="SCEB01000675">
    <property type="protein sequence ID" value="RXM98462.1"/>
    <property type="molecule type" value="Genomic_DNA"/>
</dbReference>